<keyword evidence="1" id="KW-0175">Coiled coil</keyword>
<evidence type="ECO:0000256" key="2">
    <source>
        <dbReference type="SAM" id="MobiDB-lite"/>
    </source>
</evidence>
<dbReference type="GO" id="GO:0005929">
    <property type="term" value="C:cilium"/>
    <property type="evidence" value="ECO:0007669"/>
    <property type="project" value="TreeGrafter"/>
</dbReference>
<dbReference type="GeneID" id="117561182"/>
<gene>
    <name evidence="4 5" type="primary">ift74</name>
</gene>
<dbReference type="PANTHER" id="PTHR31432:SF0">
    <property type="entry name" value="INTRAFLAGELLAR TRANSPORT PROTEIN 74 HOMOLOG"/>
    <property type="match status" value="1"/>
</dbReference>
<evidence type="ECO:0000313" key="4">
    <source>
        <dbReference type="RefSeq" id="XP_034094376.1"/>
    </source>
</evidence>
<reference evidence="4 5" key="1">
    <citation type="submission" date="2025-04" db="UniProtKB">
        <authorList>
            <consortium name="RefSeq"/>
        </authorList>
    </citation>
    <scope>IDENTIFICATION</scope>
</reference>
<feature type="region of interest" description="Disordered" evidence="2">
    <location>
        <begin position="1"/>
        <end position="42"/>
    </location>
</feature>
<keyword evidence="3" id="KW-1185">Reference proteome</keyword>
<organism evidence="3 4">
    <name type="scientific">Gymnodraco acuticeps</name>
    <name type="common">Antarctic dragonfish</name>
    <dbReference type="NCBI Taxonomy" id="8218"/>
    <lineage>
        <taxon>Eukaryota</taxon>
        <taxon>Metazoa</taxon>
        <taxon>Chordata</taxon>
        <taxon>Craniata</taxon>
        <taxon>Vertebrata</taxon>
        <taxon>Euteleostomi</taxon>
        <taxon>Actinopterygii</taxon>
        <taxon>Neopterygii</taxon>
        <taxon>Teleostei</taxon>
        <taxon>Neoteleostei</taxon>
        <taxon>Acanthomorphata</taxon>
        <taxon>Eupercaria</taxon>
        <taxon>Perciformes</taxon>
        <taxon>Notothenioidei</taxon>
        <taxon>Bathydraconidae</taxon>
        <taxon>Gymnodraco</taxon>
    </lineage>
</organism>
<dbReference type="GO" id="GO:0048487">
    <property type="term" value="F:beta-tubulin binding"/>
    <property type="evidence" value="ECO:0007669"/>
    <property type="project" value="InterPro"/>
</dbReference>
<dbReference type="InterPro" id="IPR029602">
    <property type="entry name" value="IFT74"/>
</dbReference>
<dbReference type="GO" id="GO:0030992">
    <property type="term" value="C:intraciliary transport particle B"/>
    <property type="evidence" value="ECO:0007669"/>
    <property type="project" value="InterPro"/>
</dbReference>
<sequence length="602" mass="69011">MASQRPASGIGRPLSRSGTAVPGAGRPPTALRPPPTAIRVTTGMVPGTSGHPGMRGGIPLATPGVLSAQIKVTDRPVTQQGLSGMKTGMKGPQRQILDKSYYLGLLRSKINELTTETSKLHKEIDNYNQENSVYLSYEKKAEGLAGEIKDLQGQLADYNMLVDKLNTNTEMEEMVNDYNILKAHNDSEAESIDSIFTERREREEAIRAIEEEIRGERRVAEEVVQAMPAGKQERYFTMTTANEELLQELTVLQEELDLLITRKEDYDAELSHSHIKQEVVRLHETLSALQGKREAMEAEHKSSPQDERETLLKQVKEDNQEIASMDRQLTEIRERMEQITEQIRQLEQDSEEAQGECQQKYRELKRRDEEIDRYMESFEEVRAQEQDKMTQSQENIVSILEHCSRNMLRLHQVDTVTASELRNMQEVLVSKETEVVQSESTARGLTTESQRLQQDLEKVQQLEGKISGELSSLKERVGTMETELLTYRDLDTLRHTGEEKKKRLQEERVSLTQRRDSFKQLLEEMNQKYEALKTKLQENETHAQLANLERKWQHLEQNNFVMKEFIASKSQESDYASVAKNVSQQVAEYNKSLIDSLQNNRS</sequence>
<dbReference type="GO" id="GO:0035735">
    <property type="term" value="P:intraciliary transport involved in cilium assembly"/>
    <property type="evidence" value="ECO:0007669"/>
    <property type="project" value="TreeGrafter"/>
</dbReference>
<dbReference type="Gene3D" id="1.10.287.1490">
    <property type="match status" value="1"/>
</dbReference>
<feature type="coiled-coil region" evidence="1">
    <location>
        <begin position="110"/>
        <end position="168"/>
    </location>
</feature>
<dbReference type="Proteomes" id="UP000515161">
    <property type="component" value="Unplaced"/>
</dbReference>
<feature type="coiled-coil region" evidence="1">
    <location>
        <begin position="494"/>
        <end position="558"/>
    </location>
</feature>
<evidence type="ECO:0000313" key="5">
    <source>
        <dbReference type="RefSeq" id="XP_034094377.1"/>
    </source>
</evidence>
<proteinExistence type="predicted"/>
<dbReference type="OrthoDB" id="444379at2759"/>
<dbReference type="AlphaFoldDB" id="A0A6P8VTT6"/>
<name>A0A6P8VTT6_GYMAC</name>
<evidence type="ECO:0000256" key="1">
    <source>
        <dbReference type="SAM" id="Coils"/>
    </source>
</evidence>
<accession>A0A6P8VTT6</accession>
<dbReference type="CTD" id="80173"/>
<evidence type="ECO:0000313" key="3">
    <source>
        <dbReference type="Proteomes" id="UP000515161"/>
    </source>
</evidence>
<protein>
    <submittedName>
        <fullName evidence="4 5">Intraflagellar transport protein 74 homolog</fullName>
    </submittedName>
</protein>
<dbReference type="RefSeq" id="XP_034094376.1">
    <property type="nucleotide sequence ID" value="XM_034238485.1"/>
</dbReference>
<feature type="coiled-coil region" evidence="1">
    <location>
        <begin position="242"/>
        <end position="395"/>
    </location>
</feature>
<dbReference type="KEGG" id="gacu:117561182"/>
<dbReference type="RefSeq" id="XP_034094377.1">
    <property type="nucleotide sequence ID" value="XM_034238486.1"/>
</dbReference>
<dbReference type="PANTHER" id="PTHR31432">
    <property type="entry name" value="INTRAFLAGELLAR TRANSPORT PROTEIN 74 HOMOLOG"/>
    <property type="match status" value="1"/>
</dbReference>